<accession>A0A2N8IMT7</accession>
<comment type="caution">
    <text evidence="1">The sequence shown here is derived from an EMBL/GenBank/DDBJ whole genome shotgun (WGS) entry which is preliminary data.</text>
</comment>
<proteinExistence type="predicted"/>
<gene>
    <name evidence="1" type="ORF">CXT95_04940</name>
</gene>
<protein>
    <submittedName>
        <fullName evidence="1">Uncharacterized protein</fullName>
    </submittedName>
</protein>
<evidence type="ECO:0000313" key="2">
    <source>
        <dbReference type="Proteomes" id="UP000236075"/>
    </source>
</evidence>
<dbReference type="EMBL" id="PJLB01000005">
    <property type="protein sequence ID" value="PND04115.1"/>
    <property type="molecule type" value="Genomic_DNA"/>
</dbReference>
<name>A0A2N8IMT7_9BACT</name>
<sequence>MKTTPLLLFIPLLMTSGALAAGQDDFNVQTASSRMVKHEDGSRSYFEKTGDGKGMKKTTYNIRNVLVSVTLYKRGPFGELRSCLIFDGQKNELFFVRYGYDGNANLREEQMFDSRTKELVRRFLYTYDAMGNRSKPVCITLVKSTKDIETHAVPTAPEKDPFADDFKKKNK</sequence>
<dbReference type="GeneID" id="60880863"/>
<dbReference type="AlphaFoldDB" id="A0A2N8IMT7"/>
<dbReference type="RefSeq" id="WP_012420424.1">
    <property type="nucleotide sequence ID" value="NZ_AP021898.1"/>
</dbReference>
<organism evidence="1 2">
    <name type="scientific">Akkermansia muciniphila</name>
    <dbReference type="NCBI Taxonomy" id="239935"/>
    <lineage>
        <taxon>Bacteria</taxon>
        <taxon>Pseudomonadati</taxon>
        <taxon>Verrucomicrobiota</taxon>
        <taxon>Verrucomicrobiia</taxon>
        <taxon>Verrucomicrobiales</taxon>
        <taxon>Akkermansiaceae</taxon>
        <taxon>Akkermansia</taxon>
    </lineage>
</organism>
<evidence type="ECO:0000313" key="1">
    <source>
        <dbReference type="EMBL" id="PND04115.1"/>
    </source>
</evidence>
<dbReference type="Proteomes" id="UP000236075">
    <property type="component" value="Unassembled WGS sequence"/>
</dbReference>
<reference evidence="1 2" key="1">
    <citation type="journal article" date="2017" name="BMC Genomics">
        <title>Genome sequencing of 39 Akkermansia muciniphila isolates reveals its population structure, genomic and functional diverisity, and global distribution in mammalian gut microbiotas.</title>
        <authorList>
            <person name="Guo X."/>
            <person name="Li S."/>
            <person name="Zhang J."/>
            <person name="Wu F."/>
            <person name="Li X."/>
            <person name="Wu D."/>
            <person name="Zhang M."/>
            <person name="Ou Z."/>
            <person name="Jie Z."/>
            <person name="Yan Q."/>
            <person name="Li P."/>
            <person name="Yi J."/>
            <person name="Peng Y."/>
        </authorList>
    </citation>
    <scope>NUCLEOTIDE SEQUENCE [LARGE SCALE GENOMIC DNA]</scope>
    <source>
        <strain evidence="1 2">GP28</strain>
    </source>
</reference>